<dbReference type="Proteomes" id="UP000290037">
    <property type="component" value="Unassembled WGS sequence"/>
</dbReference>
<comment type="caution">
    <text evidence="1">The sequence shown here is derived from an EMBL/GenBank/DDBJ whole genome shotgun (WGS) entry which is preliminary data.</text>
</comment>
<accession>A0ABY0D9Q6</accession>
<protein>
    <submittedName>
        <fullName evidence="1">Uncharacterized protein</fullName>
    </submittedName>
</protein>
<name>A0ABY0D9Q6_9FLAO</name>
<reference evidence="1 2" key="1">
    <citation type="submission" date="2018-07" db="EMBL/GenBank/DDBJ databases">
        <title>Leeuwenhoekiella genomics.</title>
        <authorList>
            <person name="Tahon G."/>
            <person name="Willems A."/>
        </authorList>
    </citation>
    <scope>NUCLEOTIDE SEQUENCE [LARGE SCALE GENOMIC DNA]</scope>
    <source>
        <strain evidence="1 2">LMG 24856</strain>
    </source>
</reference>
<evidence type="ECO:0000313" key="2">
    <source>
        <dbReference type="Proteomes" id="UP000290037"/>
    </source>
</evidence>
<proteinExistence type="predicted"/>
<organism evidence="1 2">
    <name type="scientific">Leeuwenhoekiella palythoae</name>
    <dbReference type="NCBI Taxonomy" id="573501"/>
    <lineage>
        <taxon>Bacteria</taxon>
        <taxon>Pseudomonadati</taxon>
        <taxon>Bacteroidota</taxon>
        <taxon>Flavobacteriia</taxon>
        <taxon>Flavobacteriales</taxon>
        <taxon>Flavobacteriaceae</taxon>
        <taxon>Leeuwenhoekiella</taxon>
    </lineage>
</organism>
<keyword evidence="2" id="KW-1185">Reference proteome</keyword>
<dbReference type="EMBL" id="QOVN01000001">
    <property type="protein sequence ID" value="RXG31596.1"/>
    <property type="molecule type" value="Genomic_DNA"/>
</dbReference>
<gene>
    <name evidence="1" type="ORF">DSM01_742</name>
</gene>
<evidence type="ECO:0000313" key="1">
    <source>
        <dbReference type="EMBL" id="RXG31596.1"/>
    </source>
</evidence>
<sequence>MVANLRLKVPVLPKLLRISRSKTLYINKIFYSTFVELKFISTFVEHILKM</sequence>